<dbReference type="SUPFAM" id="SSF48652">
    <property type="entry name" value="Tetraspanin"/>
    <property type="match status" value="1"/>
</dbReference>
<gene>
    <name evidence="12" type="primary">UPK1A</name>
</gene>
<feature type="transmembrane region" description="Helical" evidence="11">
    <location>
        <begin position="56"/>
        <end position="78"/>
    </location>
</feature>
<evidence type="ECO:0000256" key="9">
    <source>
        <dbReference type="ARBA" id="ARBA00069071"/>
    </source>
</evidence>
<dbReference type="PANTHER" id="PTHR47110:SF2">
    <property type="entry name" value="UROPLAKIN-1B"/>
    <property type="match status" value="1"/>
</dbReference>
<dbReference type="AlphaFoldDB" id="A0A670JE85"/>
<reference evidence="12 13" key="1">
    <citation type="journal article" date="2019" name="Proc. Natl. Acad. Sci. U.S.A.">
        <title>Regulatory changes in pterin and carotenoid genes underlie balanced color polymorphisms in the wall lizard.</title>
        <authorList>
            <person name="Andrade P."/>
            <person name="Pinho C."/>
            <person name="Perez I de Lanuza G."/>
            <person name="Afonso S."/>
            <person name="Brejcha J."/>
            <person name="Rubin C.J."/>
            <person name="Wallerman O."/>
            <person name="Pereira P."/>
            <person name="Sabatino S.J."/>
            <person name="Bellati A."/>
            <person name="Pellitteri-Rosa D."/>
            <person name="Bosakova Z."/>
            <person name="Bunikis I."/>
            <person name="Carretero M.A."/>
            <person name="Feiner N."/>
            <person name="Marsik P."/>
            <person name="Pauperio F."/>
            <person name="Salvi D."/>
            <person name="Soler L."/>
            <person name="While G.M."/>
            <person name="Uller T."/>
            <person name="Font E."/>
            <person name="Andersson L."/>
            <person name="Carneiro M."/>
        </authorList>
    </citation>
    <scope>NUCLEOTIDE SEQUENCE</scope>
</reference>
<dbReference type="Pfam" id="PF00335">
    <property type="entry name" value="Tetraspanin"/>
    <property type="match status" value="1"/>
</dbReference>
<sequence>MQTETGVVEASHNPKLFPLAFQNHLLISFVLFHLLQNLSSCCKEPFLGNMEEKSSSFVVGLLVMGNVIIMLAGLALYAESVWVTADPYKVYPIMGVTGKDDVYAGAWISIFTGFCFFCVCVFGIISLVNGNRLMVLLYLVLILVVYLFECASCITSYTHRDYVVSNSKLITRQMLAFYSADTDQGRELTRMWDRFMMEQKCCGANNPMDWVNYTSVFRSRYPEVVAPWPFYCCKRDRNFVMLNEEGCRLGHVDYIHTKGCFEHIKHAVQSYAWGVSWFGFAILMLTCPVVLLAIYHYTTM</sequence>
<dbReference type="GO" id="GO:0009986">
    <property type="term" value="C:cell surface"/>
    <property type="evidence" value="ECO:0007669"/>
    <property type="project" value="Ensembl"/>
</dbReference>
<dbReference type="InterPro" id="IPR018499">
    <property type="entry name" value="Tetraspanin/Peripherin"/>
</dbReference>
<dbReference type="OMA" id="VVYIFEC"/>
<evidence type="ECO:0000256" key="10">
    <source>
        <dbReference type="ARBA" id="ARBA00083050"/>
    </source>
</evidence>
<comment type="function">
    <text evidence="8">Component of the asymmetric unit membrane (AUM); a highly specialized biomembrane elaborated by terminally differentiated urothelial cells. May play an important role in normal bladder epithelial physiology, possibly in regulating membrane permeability of superficial umbrella cells or in stabilizing the apical membrane through AUM/cytoskeletal interactions.</text>
</comment>
<dbReference type="FunFam" id="1.10.1450.10:FF:000017">
    <property type="entry name" value="Tetraspanin"/>
    <property type="match status" value="1"/>
</dbReference>
<dbReference type="PANTHER" id="PTHR47110">
    <property type="entry name" value="TESTIS-SPECIFIC EXPRESSED PROTEIN 55"/>
    <property type="match status" value="1"/>
</dbReference>
<comment type="subcellular location">
    <subcellularLocation>
        <location evidence="1">Membrane</location>
        <topology evidence="1">Multi-pass membrane protein</topology>
    </subcellularLocation>
</comment>
<dbReference type="Ensembl" id="ENSPMRT00000024279.1">
    <property type="protein sequence ID" value="ENSPMRP00000022853.1"/>
    <property type="gene ID" value="ENSPMRG00000014833.1"/>
</dbReference>
<dbReference type="PRINTS" id="PR00259">
    <property type="entry name" value="TMFOUR"/>
</dbReference>
<evidence type="ECO:0000256" key="3">
    <source>
        <dbReference type="ARBA" id="ARBA00022692"/>
    </source>
</evidence>
<keyword evidence="3 11" id="KW-0812">Transmembrane</keyword>
<name>A0A670JE85_PODMU</name>
<dbReference type="GO" id="GO:0030855">
    <property type="term" value="P:epithelial cell differentiation"/>
    <property type="evidence" value="ECO:0007669"/>
    <property type="project" value="Ensembl"/>
</dbReference>
<keyword evidence="6" id="KW-1015">Disulfide bond</keyword>
<feature type="transmembrane region" description="Helical" evidence="11">
    <location>
        <begin position="104"/>
        <end position="128"/>
    </location>
</feature>
<keyword evidence="4 11" id="KW-1133">Transmembrane helix</keyword>
<comment type="similarity">
    <text evidence="2">Belongs to the tetraspanin (TM4SF) family.</text>
</comment>
<evidence type="ECO:0000256" key="6">
    <source>
        <dbReference type="ARBA" id="ARBA00023157"/>
    </source>
</evidence>
<dbReference type="Proteomes" id="UP000472272">
    <property type="component" value="Chromosome 8"/>
</dbReference>
<feature type="transmembrane region" description="Helical" evidence="11">
    <location>
        <begin position="271"/>
        <end position="295"/>
    </location>
</feature>
<evidence type="ECO:0000256" key="5">
    <source>
        <dbReference type="ARBA" id="ARBA00023136"/>
    </source>
</evidence>
<protein>
    <recommendedName>
        <fullName evidence="9">Uroplakin-1a</fullName>
    </recommendedName>
    <alternativeName>
        <fullName evidence="10">Uroplakin Ia</fullName>
    </alternativeName>
</protein>
<evidence type="ECO:0000256" key="7">
    <source>
        <dbReference type="ARBA" id="ARBA00023180"/>
    </source>
</evidence>
<organism evidence="12 13">
    <name type="scientific">Podarcis muralis</name>
    <name type="common">Wall lizard</name>
    <name type="synonym">Lacerta muralis</name>
    <dbReference type="NCBI Taxonomy" id="64176"/>
    <lineage>
        <taxon>Eukaryota</taxon>
        <taxon>Metazoa</taxon>
        <taxon>Chordata</taxon>
        <taxon>Craniata</taxon>
        <taxon>Vertebrata</taxon>
        <taxon>Euteleostomi</taxon>
        <taxon>Lepidosauria</taxon>
        <taxon>Squamata</taxon>
        <taxon>Bifurcata</taxon>
        <taxon>Unidentata</taxon>
        <taxon>Episquamata</taxon>
        <taxon>Laterata</taxon>
        <taxon>Lacertibaenia</taxon>
        <taxon>Lacertidae</taxon>
        <taxon>Podarcis</taxon>
    </lineage>
</organism>
<dbReference type="GO" id="GO:0016020">
    <property type="term" value="C:membrane"/>
    <property type="evidence" value="ECO:0007669"/>
    <property type="project" value="UniProtKB-SubCell"/>
</dbReference>
<evidence type="ECO:0000256" key="4">
    <source>
        <dbReference type="ARBA" id="ARBA00022989"/>
    </source>
</evidence>
<proteinExistence type="inferred from homology"/>
<evidence type="ECO:0000256" key="8">
    <source>
        <dbReference type="ARBA" id="ARBA00049584"/>
    </source>
</evidence>
<reference evidence="12" key="2">
    <citation type="submission" date="2025-08" db="UniProtKB">
        <authorList>
            <consortium name="Ensembl"/>
        </authorList>
    </citation>
    <scope>IDENTIFICATION</scope>
</reference>
<evidence type="ECO:0000256" key="2">
    <source>
        <dbReference type="ARBA" id="ARBA00006840"/>
    </source>
</evidence>
<dbReference type="CDD" id="cd03156">
    <property type="entry name" value="uroplakin_I_like_LEL"/>
    <property type="match status" value="1"/>
</dbReference>
<reference evidence="12" key="3">
    <citation type="submission" date="2025-09" db="UniProtKB">
        <authorList>
            <consortium name="Ensembl"/>
        </authorList>
    </citation>
    <scope>IDENTIFICATION</scope>
</reference>
<evidence type="ECO:0000256" key="11">
    <source>
        <dbReference type="SAM" id="Phobius"/>
    </source>
</evidence>
<dbReference type="GeneTree" id="ENSGT00940000160881"/>
<evidence type="ECO:0000313" key="12">
    <source>
        <dbReference type="Ensembl" id="ENSPMRP00000022853.1"/>
    </source>
</evidence>
<evidence type="ECO:0000313" key="13">
    <source>
        <dbReference type="Proteomes" id="UP000472272"/>
    </source>
</evidence>
<accession>A0A670JE85</accession>
<keyword evidence="5 11" id="KW-0472">Membrane</keyword>
<keyword evidence="13" id="KW-1185">Reference proteome</keyword>
<keyword evidence="7" id="KW-0325">Glycoprotein</keyword>
<feature type="transmembrane region" description="Helical" evidence="11">
    <location>
        <begin position="135"/>
        <end position="157"/>
    </location>
</feature>
<evidence type="ECO:0000256" key="1">
    <source>
        <dbReference type="ARBA" id="ARBA00004141"/>
    </source>
</evidence>
<dbReference type="InterPro" id="IPR008952">
    <property type="entry name" value="Tetraspanin_EC2_sf"/>
</dbReference>
<dbReference type="Gene3D" id="1.10.1450.10">
    <property type="entry name" value="Tetraspanin"/>
    <property type="match status" value="1"/>
</dbReference>